<accession>A0A428N0H9</accession>
<evidence type="ECO:0000256" key="2">
    <source>
        <dbReference type="ARBA" id="ARBA00011903"/>
    </source>
</evidence>
<evidence type="ECO:0000313" key="11">
    <source>
        <dbReference type="Proteomes" id="UP000275076"/>
    </source>
</evidence>
<dbReference type="InterPro" id="IPR025669">
    <property type="entry name" value="AAA_dom"/>
</dbReference>
<feature type="domain" description="AAA" evidence="9">
    <location>
        <begin position="51"/>
        <end position="190"/>
    </location>
</feature>
<keyword evidence="5 10" id="KW-0418">Kinase</keyword>
<evidence type="ECO:0000256" key="5">
    <source>
        <dbReference type="ARBA" id="ARBA00022777"/>
    </source>
</evidence>
<dbReference type="InterPro" id="IPR027417">
    <property type="entry name" value="P-loop_NTPase"/>
</dbReference>
<evidence type="ECO:0000256" key="7">
    <source>
        <dbReference type="ARBA" id="ARBA00023137"/>
    </source>
</evidence>
<evidence type="ECO:0000313" key="10">
    <source>
        <dbReference type="EMBL" id="RSL31920.1"/>
    </source>
</evidence>
<protein>
    <recommendedName>
        <fullName evidence="2">non-specific protein-tyrosine kinase</fullName>
        <ecNumber evidence="2">2.7.10.2</ecNumber>
    </recommendedName>
</protein>
<dbReference type="PANTHER" id="PTHR32309:SF13">
    <property type="entry name" value="FERRIC ENTEROBACTIN TRANSPORT PROTEIN FEPE"/>
    <property type="match status" value="1"/>
</dbReference>
<dbReference type="GO" id="GO:0005524">
    <property type="term" value="F:ATP binding"/>
    <property type="evidence" value="ECO:0007669"/>
    <property type="project" value="UniProtKB-KW"/>
</dbReference>
<dbReference type="Gene3D" id="3.40.50.300">
    <property type="entry name" value="P-loop containing nucleotide triphosphate hydrolases"/>
    <property type="match status" value="1"/>
</dbReference>
<gene>
    <name evidence="10" type="ORF">D7Z54_18225</name>
</gene>
<evidence type="ECO:0000256" key="3">
    <source>
        <dbReference type="ARBA" id="ARBA00022679"/>
    </source>
</evidence>
<dbReference type="AlphaFoldDB" id="A0A428N0H9"/>
<sequence>MGYRHKKRTTLSKNNTGLIAHYRPKSPLSEQYRTIRTNIQFTTHNRETNLITVTSPLPGEGKTTTAANLAVVLAQQNHKVLLIDGDMRKPICHHLFGRTNESGLTNIIIRNKVFLDVVHNTVVPNLDLLPCGPVPPNPAELLGEMEMNNLLNEVRNSYKYIILDSPPVIPVTDAQVLADKSDGIILVMRSGESTRENGIKAKELLLQARAKLLGVVLNQTKQKQDYYYEVKH</sequence>
<evidence type="ECO:0000256" key="1">
    <source>
        <dbReference type="ARBA" id="ARBA00007316"/>
    </source>
</evidence>
<dbReference type="FunFam" id="3.40.50.300:FF:000527">
    <property type="entry name" value="Tyrosine-protein kinase etk"/>
    <property type="match status" value="1"/>
</dbReference>
<dbReference type="InterPro" id="IPR005702">
    <property type="entry name" value="Wzc-like_C"/>
</dbReference>
<dbReference type="GO" id="GO:0005886">
    <property type="term" value="C:plasma membrane"/>
    <property type="evidence" value="ECO:0007669"/>
    <property type="project" value="UniProtKB-ARBA"/>
</dbReference>
<dbReference type="SUPFAM" id="SSF52540">
    <property type="entry name" value="P-loop containing nucleoside triphosphate hydrolases"/>
    <property type="match status" value="1"/>
</dbReference>
<dbReference type="CDD" id="cd05387">
    <property type="entry name" value="BY-kinase"/>
    <property type="match status" value="1"/>
</dbReference>
<dbReference type="EMBL" id="RBVX01000019">
    <property type="protein sequence ID" value="RSL31920.1"/>
    <property type="molecule type" value="Genomic_DNA"/>
</dbReference>
<dbReference type="Pfam" id="PF13614">
    <property type="entry name" value="AAA_31"/>
    <property type="match status" value="1"/>
</dbReference>
<keyword evidence="11" id="KW-1185">Reference proteome</keyword>
<evidence type="ECO:0000259" key="9">
    <source>
        <dbReference type="Pfam" id="PF13614"/>
    </source>
</evidence>
<comment type="catalytic activity">
    <reaction evidence="8">
        <text>L-tyrosyl-[protein] + ATP = O-phospho-L-tyrosyl-[protein] + ADP + H(+)</text>
        <dbReference type="Rhea" id="RHEA:10596"/>
        <dbReference type="Rhea" id="RHEA-COMP:10136"/>
        <dbReference type="Rhea" id="RHEA-COMP:20101"/>
        <dbReference type="ChEBI" id="CHEBI:15378"/>
        <dbReference type="ChEBI" id="CHEBI:30616"/>
        <dbReference type="ChEBI" id="CHEBI:46858"/>
        <dbReference type="ChEBI" id="CHEBI:61978"/>
        <dbReference type="ChEBI" id="CHEBI:456216"/>
        <dbReference type="EC" id="2.7.10.2"/>
    </reaction>
</comment>
<dbReference type="NCBIfam" id="TIGR01007">
    <property type="entry name" value="eps_fam"/>
    <property type="match status" value="1"/>
</dbReference>
<reference evidence="10 11" key="1">
    <citation type="submission" date="2018-10" db="EMBL/GenBank/DDBJ databases">
        <title>Draft genome sequence of Bacillus salarius IM0101, isolated from a hypersaline soil in Inner Mongolia, China.</title>
        <authorList>
            <person name="Yamprayoonswat W."/>
            <person name="Boonvisut S."/>
            <person name="Jumpathong W."/>
            <person name="Sittihan S."/>
            <person name="Ruangsuj P."/>
            <person name="Wanthongcharoen S."/>
            <person name="Thongpramul N."/>
            <person name="Pimmason S."/>
            <person name="Yu B."/>
            <person name="Yasawong M."/>
        </authorList>
    </citation>
    <scope>NUCLEOTIDE SEQUENCE [LARGE SCALE GENOMIC DNA]</scope>
    <source>
        <strain evidence="10 11">IM0101</strain>
    </source>
</reference>
<keyword evidence="6" id="KW-0067">ATP-binding</keyword>
<name>A0A428N0H9_9BACI</name>
<comment type="caution">
    <text evidence="10">The sequence shown here is derived from an EMBL/GenBank/DDBJ whole genome shotgun (WGS) entry which is preliminary data.</text>
</comment>
<dbReference type="GO" id="GO:0004715">
    <property type="term" value="F:non-membrane spanning protein tyrosine kinase activity"/>
    <property type="evidence" value="ECO:0007669"/>
    <property type="project" value="UniProtKB-EC"/>
</dbReference>
<organism evidence="10 11">
    <name type="scientific">Salibacterium salarium</name>
    <dbReference type="NCBI Taxonomy" id="284579"/>
    <lineage>
        <taxon>Bacteria</taxon>
        <taxon>Bacillati</taxon>
        <taxon>Bacillota</taxon>
        <taxon>Bacilli</taxon>
        <taxon>Bacillales</taxon>
        <taxon>Bacillaceae</taxon>
    </lineage>
</organism>
<keyword evidence="3 10" id="KW-0808">Transferase</keyword>
<evidence type="ECO:0000256" key="8">
    <source>
        <dbReference type="ARBA" id="ARBA00051245"/>
    </source>
</evidence>
<keyword evidence="7" id="KW-0829">Tyrosine-protein kinase</keyword>
<dbReference type="Proteomes" id="UP000275076">
    <property type="component" value="Unassembled WGS sequence"/>
</dbReference>
<dbReference type="RefSeq" id="WP_125557670.1">
    <property type="nucleotide sequence ID" value="NZ_RBVX01000019.1"/>
</dbReference>
<dbReference type="PANTHER" id="PTHR32309">
    <property type="entry name" value="TYROSINE-PROTEIN KINASE"/>
    <property type="match status" value="1"/>
</dbReference>
<proteinExistence type="inferred from homology"/>
<dbReference type="EC" id="2.7.10.2" evidence="2"/>
<evidence type="ECO:0000256" key="6">
    <source>
        <dbReference type="ARBA" id="ARBA00022840"/>
    </source>
</evidence>
<comment type="similarity">
    <text evidence="1">Belongs to the CpsD/CapB family.</text>
</comment>
<keyword evidence="4" id="KW-0547">Nucleotide-binding</keyword>
<evidence type="ECO:0000256" key="4">
    <source>
        <dbReference type="ARBA" id="ARBA00022741"/>
    </source>
</evidence>
<dbReference type="OrthoDB" id="9794577at2"/>
<dbReference type="GO" id="GO:0042802">
    <property type="term" value="F:identical protein binding"/>
    <property type="evidence" value="ECO:0007669"/>
    <property type="project" value="UniProtKB-ARBA"/>
</dbReference>
<dbReference type="InterPro" id="IPR050445">
    <property type="entry name" value="Bact_polysacc_biosynth/exp"/>
</dbReference>